<dbReference type="PIRSF" id="PIRSF004486">
    <property type="entry name" value="MraW"/>
    <property type="match status" value="1"/>
</dbReference>
<dbReference type="InterPro" id="IPR023397">
    <property type="entry name" value="SAM-dep_MeTrfase_MraW_recog"/>
</dbReference>
<feature type="binding site" evidence="6">
    <location>
        <position position="116"/>
    </location>
    <ligand>
        <name>S-adenosyl-L-methionine</name>
        <dbReference type="ChEBI" id="CHEBI:59789"/>
    </ligand>
</feature>
<evidence type="ECO:0000256" key="6">
    <source>
        <dbReference type="HAMAP-Rule" id="MF_01007"/>
    </source>
</evidence>
<dbReference type="PATRIC" id="fig|1618446.3.peg.363"/>
<feature type="binding site" evidence="6">
    <location>
        <begin position="42"/>
        <end position="44"/>
    </location>
    <ligand>
        <name>S-adenosyl-L-methionine</name>
        <dbReference type="ChEBI" id="CHEBI:59789"/>
    </ligand>
</feature>
<keyword evidence="3 6" id="KW-0489">Methyltransferase</keyword>
<dbReference type="PANTHER" id="PTHR11265">
    <property type="entry name" value="S-ADENOSYL-METHYLTRANSFERASE MRAW"/>
    <property type="match status" value="1"/>
</dbReference>
<dbReference type="EC" id="2.1.1.199" evidence="6"/>
<proteinExistence type="inferred from homology"/>
<feature type="binding site" evidence="6">
    <location>
        <position position="59"/>
    </location>
    <ligand>
        <name>S-adenosyl-L-methionine</name>
        <dbReference type="ChEBI" id="CHEBI:59789"/>
    </ligand>
</feature>
<evidence type="ECO:0000256" key="5">
    <source>
        <dbReference type="ARBA" id="ARBA00022691"/>
    </source>
</evidence>
<accession>A0A0G1CPV7</accession>
<dbReference type="STRING" id="1618446.UV61_C0002G0238"/>
<feature type="binding site" evidence="6">
    <location>
        <position position="109"/>
    </location>
    <ligand>
        <name>S-adenosyl-L-methionine</name>
        <dbReference type="ChEBI" id="CHEBI:59789"/>
    </ligand>
</feature>
<dbReference type="InterPro" id="IPR002903">
    <property type="entry name" value="RsmH"/>
</dbReference>
<dbReference type="AlphaFoldDB" id="A0A0G1CPV7"/>
<dbReference type="Gene3D" id="1.10.150.170">
    <property type="entry name" value="Putative methyltransferase TM0872, insert domain"/>
    <property type="match status" value="1"/>
</dbReference>
<comment type="similarity">
    <text evidence="1 6">Belongs to the methyltransferase superfamily. RsmH family.</text>
</comment>
<dbReference type="SUPFAM" id="SSF81799">
    <property type="entry name" value="Putative methyltransferase TM0872, insert domain"/>
    <property type="match status" value="1"/>
</dbReference>
<comment type="subcellular location">
    <subcellularLocation>
        <location evidence="6">Cytoplasm</location>
    </subcellularLocation>
</comment>
<keyword evidence="2 6" id="KW-0698">rRNA processing</keyword>
<evidence type="ECO:0000313" key="8">
    <source>
        <dbReference type="Proteomes" id="UP000034050"/>
    </source>
</evidence>
<evidence type="ECO:0000313" key="7">
    <source>
        <dbReference type="EMBL" id="KKS87517.1"/>
    </source>
</evidence>
<organism evidence="7 8">
    <name type="scientific">Candidatus Gottesmanbacteria bacterium GW2011_GWB1_43_11</name>
    <dbReference type="NCBI Taxonomy" id="1618446"/>
    <lineage>
        <taxon>Bacteria</taxon>
        <taxon>Candidatus Gottesmaniibacteriota</taxon>
    </lineage>
</organism>
<dbReference type="HAMAP" id="MF_01007">
    <property type="entry name" value="16SrRNA_methyltr_H"/>
    <property type="match status" value="1"/>
</dbReference>
<evidence type="ECO:0000256" key="1">
    <source>
        <dbReference type="ARBA" id="ARBA00010396"/>
    </source>
</evidence>
<comment type="caution">
    <text evidence="7">The sequence shown here is derived from an EMBL/GenBank/DDBJ whole genome shotgun (WGS) entry which is preliminary data.</text>
</comment>
<comment type="function">
    <text evidence="6">Specifically methylates the N4 position of cytidine in position 1402 (C1402) of 16S rRNA.</text>
</comment>
<sequence>MTINMIPDKSRVRHIPVLLNEVLSGLEVEPGGWFVDATAGRGGHTKAILESGGKVIALDQDQDAITELKLKFDQELKEERVVIKEGNFANLLSLVDKERIGKISGVLFDLGMSTQQIWGPRGFSFLKSEALDMRMSLTNEVTAAKIINNYSRNELYEIFRRLGEENLAGPIADAIFRARAIKRIETTDELVEIVVGVYHQAHVQQKIHPATRVFQALRIAVNRELENLRQGLECAWIVLRSGGRCVVISFHSLEDRIVKQFFLNKLRLGEAESVTKQPIVANRVEIKSNPAARSAKLRIAKKLKYEQDAKTLF</sequence>
<name>A0A0G1CPV7_9BACT</name>
<dbReference type="Pfam" id="PF01795">
    <property type="entry name" value="Methyltransf_5"/>
    <property type="match status" value="1"/>
</dbReference>
<dbReference type="PANTHER" id="PTHR11265:SF0">
    <property type="entry name" value="12S RRNA N4-METHYLCYTIDINE METHYLTRANSFERASE"/>
    <property type="match status" value="1"/>
</dbReference>
<evidence type="ECO:0000256" key="4">
    <source>
        <dbReference type="ARBA" id="ARBA00022679"/>
    </source>
</evidence>
<dbReference type="Proteomes" id="UP000034050">
    <property type="component" value="Unassembled WGS sequence"/>
</dbReference>
<dbReference type="GO" id="GO:0005737">
    <property type="term" value="C:cytoplasm"/>
    <property type="evidence" value="ECO:0007669"/>
    <property type="project" value="UniProtKB-SubCell"/>
</dbReference>
<evidence type="ECO:0000256" key="3">
    <source>
        <dbReference type="ARBA" id="ARBA00022603"/>
    </source>
</evidence>
<comment type="catalytic activity">
    <reaction evidence="6">
        <text>cytidine(1402) in 16S rRNA + S-adenosyl-L-methionine = N(4)-methylcytidine(1402) in 16S rRNA + S-adenosyl-L-homocysteine + H(+)</text>
        <dbReference type="Rhea" id="RHEA:42928"/>
        <dbReference type="Rhea" id="RHEA-COMP:10286"/>
        <dbReference type="Rhea" id="RHEA-COMP:10287"/>
        <dbReference type="ChEBI" id="CHEBI:15378"/>
        <dbReference type="ChEBI" id="CHEBI:57856"/>
        <dbReference type="ChEBI" id="CHEBI:59789"/>
        <dbReference type="ChEBI" id="CHEBI:74506"/>
        <dbReference type="ChEBI" id="CHEBI:82748"/>
        <dbReference type="EC" id="2.1.1.199"/>
    </reaction>
</comment>
<feature type="binding site" evidence="6">
    <location>
        <position position="88"/>
    </location>
    <ligand>
        <name>S-adenosyl-L-methionine</name>
        <dbReference type="ChEBI" id="CHEBI:59789"/>
    </ligand>
</feature>
<protein>
    <recommendedName>
        <fullName evidence="6">Ribosomal RNA small subunit methyltransferase H</fullName>
        <ecNumber evidence="6">2.1.1.199</ecNumber>
    </recommendedName>
    <alternativeName>
        <fullName evidence="6">16S rRNA m(4)C1402 methyltransferase</fullName>
    </alternativeName>
    <alternativeName>
        <fullName evidence="6">rRNA (cytosine-N(4)-)-methyltransferase RsmH</fullName>
    </alternativeName>
</protein>
<keyword evidence="6" id="KW-0963">Cytoplasm</keyword>
<gene>
    <name evidence="6" type="primary">rsmH</name>
    <name evidence="7" type="ORF">UV61_C0002G0238</name>
</gene>
<evidence type="ECO:0000256" key="2">
    <source>
        <dbReference type="ARBA" id="ARBA00022552"/>
    </source>
</evidence>
<dbReference type="GO" id="GO:0071424">
    <property type="term" value="F:rRNA (cytosine-N4-)-methyltransferase activity"/>
    <property type="evidence" value="ECO:0007669"/>
    <property type="project" value="UniProtKB-UniRule"/>
</dbReference>
<keyword evidence="4 6" id="KW-0808">Transferase</keyword>
<reference evidence="7 8" key="1">
    <citation type="journal article" date="2015" name="Nature">
        <title>rRNA introns, odd ribosomes, and small enigmatic genomes across a large radiation of phyla.</title>
        <authorList>
            <person name="Brown C.T."/>
            <person name="Hug L.A."/>
            <person name="Thomas B.C."/>
            <person name="Sharon I."/>
            <person name="Castelle C.J."/>
            <person name="Singh A."/>
            <person name="Wilkins M.J."/>
            <person name="Williams K.H."/>
            <person name="Banfield J.F."/>
        </authorList>
    </citation>
    <scope>NUCLEOTIDE SEQUENCE [LARGE SCALE GENOMIC DNA]</scope>
</reference>
<dbReference type="Gene3D" id="3.40.50.150">
    <property type="entry name" value="Vaccinia Virus protein VP39"/>
    <property type="match status" value="1"/>
</dbReference>
<dbReference type="InterPro" id="IPR029063">
    <property type="entry name" value="SAM-dependent_MTases_sf"/>
</dbReference>
<dbReference type="SUPFAM" id="SSF53335">
    <property type="entry name" value="S-adenosyl-L-methionine-dependent methyltransferases"/>
    <property type="match status" value="1"/>
</dbReference>
<dbReference type="NCBIfam" id="TIGR00006">
    <property type="entry name" value="16S rRNA (cytosine(1402)-N(4))-methyltransferase RsmH"/>
    <property type="match status" value="1"/>
</dbReference>
<dbReference type="GO" id="GO:0070475">
    <property type="term" value="P:rRNA base methylation"/>
    <property type="evidence" value="ECO:0007669"/>
    <property type="project" value="UniProtKB-UniRule"/>
</dbReference>
<keyword evidence="5 6" id="KW-0949">S-adenosyl-L-methionine</keyword>
<dbReference type="EMBL" id="LCFD01000002">
    <property type="protein sequence ID" value="KKS87517.1"/>
    <property type="molecule type" value="Genomic_DNA"/>
</dbReference>